<proteinExistence type="predicted"/>
<evidence type="ECO:0000313" key="1">
    <source>
        <dbReference type="EMBL" id="SFC14291.1"/>
    </source>
</evidence>
<reference evidence="1 2" key="1">
    <citation type="submission" date="2016-10" db="EMBL/GenBank/DDBJ databases">
        <authorList>
            <person name="de Groot N.N."/>
        </authorList>
    </citation>
    <scope>NUCLEOTIDE SEQUENCE [LARGE SCALE GENOMIC DNA]</scope>
    <source>
        <strain evidence="1 2">CGMCC 1.10210</strain>
    </source>
</reference>
<gene>
    <name evidence="1" type="ORF">SAMN04488059_102279</name>
</gene>
<name>A0A1I1GS21_9HYPH</name>
<organism evidence="1 2">
    <name type="scientific">Devosia psychrophila</name>
    <dbReference type="NCBI Taxonomy" id="728005"/>
    <lineage>
        <taxon>Bacteria</taxon>
        <taxon>Pseudomonadati</taxon>
        <taxon>Pseudomonadota</taxon>
        <taxon>Alphaproteobacteria</taxon>
        <taxon>Hyphomicrobiales</taxon>
        <taxon>Devosiaceae</taxon>
        <taxon>Devosia</taxon>
    </lineage>
</organism>
<dbReference type="Proteomes" id="UP000182258">
    <property type="component" value="Unassembled WGS sequence"/>
</dbReference>
<dbReference type="RefSeq" id="WP_158409571.1">
    <property type="nucleotide sequence ID" value="NZ_FOMB01000002.1"/>
</dbReference>
<dbReference type="AlphaFoldDB" id="A0A1I1GS21"/>
<dbReference type="EMBL" id="FOMB01000002">
    <property type="protein sequence ID" value="SFC14291.1"/>
    <property type="molecule type" value="Genomic_DNA"/>
</dbReference>
<accession>A0A1I1GS21</accession>
<dbReference type="OrthoDB" id="7950880at2"/>
<sequence>MFVRAVWRIKRLVDIKQTLKEMDVPSTRDAYLLGLTGPDFSKMTRSLFDR</sequence>
<protein>
    <submittedName>
        <fullName evidence="1">Uncharacterized protein</fullName>
    </submittedName>
</protein>
<evidence type="ECO:0000313" key="2">
    <source>
        <dbReference type="Proteomes" id="UP000182258"/>
    </source>
</evidence>